<reference evidence="2 3" key="1">
    <citation type="journal article" date="2019" name="Int. J. Syst. Evol. Microbiol.">
        <title>The Global Catalogue of Microorganisms (GCM) 10K type strain sequencing project: providing services to taxonomists for standard genome sequencing and annotation.</title>
        <authorList>
            <consortium name="The Broad Institute Genomics Platform"/>
            <consortium name="The Broad Institute Genome Sequencing Center for Infectious Disease"/>
            <person name="Wu L."/>
            <person name="Ma J."/>
        </authorList>
    </citation>
    <scope>NUCLEOTIDE SEQUENCE [LARGE SCALE GENOMIC DNA]</scope>
    <source>
        <strain evidence="2 3">JCM 3053</strain>
    </source>
</reference>
<gene>
    <name evidence="2" type="ORF">GCM10010104_24790</name>
</gene>
<feature type="region of interest" description="Disordered" evidence="1">
    <location>
        <begin position="1"/>
        <end position="40"/>
    </location>
</feature>
<sequence length="130" mass="13874">MPVLERAEAGNDIVRNGVGHGAKPGEPARGRPRPPEAGPCQVRVVGFRPDTGLIPVAPAGPVYALDRLRRERAQSAPAGYGVAPPPTDTLRGHWSGGRTARWRVSRTGTRRFLESARGTARGRPSEHTDG</sequence>
<proteinExistence type="predicted"/>
<keyword evidence="3" id="KW-1185">Reference proteome</keyword>
<evidence type="ECO:0000313" key="2">
    <source>
        <dbReference type="EMBL" id="GAA2230438.1"/>
    </source>
</evidence>
<evidence type="ECO:0000313" key="3">
    <source>
        <dbReference type="Proteomes" id="UP001501474"/>
    </source>
</evidence>
<dbReference type="Proteomes" id="UP001501474">
    <property type="component" value="Unassembled WGS sequence"/>
</dbReference>
<protein>
    <submittedName>
        <fullName evidence="2">Uncharacterized protein</fullName>
    </submittedName>
</protein>
<name>A0ABN3DGJ4_9ACTN</name>
<feature type="region of interest" description="Disordered" evidence="1">
    <location>
        <begin position="75"/>
        <end position="130"/>
    </location>
</feature>
<organism evidence="2 3">
    <name type="scientific">Streptomyces indiaensis</name>
    <dbReference type="NCBI Taxonomy" id="284033"/>
    <lineage>
        <taxon>Bacteria</taxon>
        <taxon>Bacillati</taxon>
        <taxon>Actinomycetota</taxon>
        <taxon>Actinomycetes</taxon>
        <taxon>Kitasatosporales</taxon>
        <taxon>Streptomycetaceae</taxon>
        <taxon>Streptomyces</taxon>
    </lineage>
</organism>
<accession>A0ABN3DGJ4</accession>
<comment type="caution">
    <text evidence="2">The sequence shown here is derived from an EMBL/GenBank/DDBJ whole genome shotgun (WGS) entry which is preliminary data.</text>
</comment>
<evidence type="ECO:0000256" key="1">
    <source>
        <dbReference type="SAM" id="MobiDB-lite"/>
    </source>
</evidence>
<dbReference type="EMBL" id="BAAART010000055">
    <property type="protein sequence ID" value="GAA2230438.1"/>
    <property type="molecule type" value="Genomic_DNA"/>
</dbReference>